<sequence length="145" mass="16979">MKNIELRKEYLANLMVLNVKLHNLHWNIVGKDFVAIHEFTEKLYNAFFEKFDEVAEMFKIEGIYPPASLKEYLEISSIEELPSNIDFSGDEVLNIIKNDLEKMNKLAYSIREIADEEDNFSLVGSMEGDIESYSKELWFLQSMIK</sequence>
<organism evidence="4 5">
    <name type="scientific">Peptostreptococcus canis</name>
    <dbReference type="NCBI Taxonomy" id="1159213"/>
    <lineage>
        <taxon>Bacteria</taxon>
        <taxon>Bacillati</taxon>
        <taxon>Bacillota</taxon>
        <taxon>Clostridia</taxon>
        <taxon>Peptostreptococcales</taxon>
        <taxon>Peptostreptococcaceae</taxon>
        <taxon>Peptostreptococcus</taxon>
    </lineage>
</organism>
<dbReference type="PANTHER" id="PTHR42932">
    <property type="entry name" value="GENERAL STRESS PROTEIN 20U"/>
    <property type="match status" value="1"/>
</dbReference>
<name>A0ABR6TLX5_9FIRM</name>
<comment type="caution">
    <text evidence="4">The sequence shown here is derived from an EMBL/GenBank/DDBJ whole genome shotgun (WGS) entry which is preliminary data.</text>
</comment>
<gene>
    <name evidence="4" type="ORF">HLB29_06980</name>
</gene>
<dbReference type="Pfam" id="PF00210">
    <property type="entry name" value="Ferritin"/>
    <property type="match status" value="1"/>
</dbReference>
<reference evidence="4 5" key="1">
    <citation type="submission" date="2020-05" db="EMBL/GenBank/DDBJ databases">
        <title>Draft genome of xy-202 and genomic insight in genome of the genus Peptostreptococcus.</title>
        <authorList>
            <person name="Zhang Z."/>
        </authorList>
    </citation>
    <scope>NUCLEOTIDE SEQUENCE [LARGE SCALE GENOMIC DNA]</scope>
    <source>
        <strain evidence="4 5">DSM 27025</strain>
    </source>
</reference>
<dbReference type="SUPFAM" id="SSF47240">
    <property type="entry name" value="Ferritin-like"/>
    <property type="match status" value="1"/>
</dbReference>
<dbReference type="Gene3D" id="1.20.1260.10">
    <property type="match status" value="1"/>
</dbReference>
<dbReference type="InterPro" id="IPR008331">
    <property type="entry name" value="Ferritin_DPS_dom"/>
</dbReference>
<dbReference type="RefSeq" id="WP_185624446.1">
    <property type="nucleotide sequence ID" value="NZ_JABGBW010000005.1"/>
</dbReference>
<dbReference type="PANTHER" id="PTHR42932:SF1">
    <property type="entry name" value="GENERAL STRESS PROTEIN 20U"/>
    <property type="match status" value="1"/>
</dbReference>
<dbReference type="InterPro" id="IPR012347">
    <property type="entry name" value="Ferritin-like"/>
</dbReference>
<feature type="domain" description="Ferritin/DPS" evidence="3">
    <location>
        <begin position="9"/>
        <end position="144"/>
    </location>
</feature>
<dbReference type="Proteomes" id="UP000713904">
    <property type="component" value="Unassembled WGS sequence"/>
</dbReference>
<dbReference type="PRINTS" id="PR01346">
    <property type="entry name" value="HELNAPAPROT"/>
</dbReference>
<accession>A0ABR6TLX5</accession>
<evidence type="ECO:0000313" key="4">
    <source>
        <dbReference type="EMBL" id="MBC2576427.1"/>
    </source>
</evidence>
<proteinExistence type="inferred from homology"/>
<dbReference type="InterPro" id="IPR009078">
    <property type="entry name" value="Ferritin-like_SF"/>
</dbReference>
<dbReference type="InterPro" id="IPR002177">
    <property type="entry name" value="DPS_DNA-bd"/>
</dbReference>
<dbReference type="CDD" id="cd01043">
    <property type="entry name" value="DPS"/>
    <property type="match status" value="1"/>
</dbReference>
<dbReference type="PIRSF" id="PIRSF005900">
    <property type="entry name" value="Dps"/>
    <property type="match status" value="1"/>
</dbReference>
<comment type="similarity">
    <text evidence="1 2">Belongs to the Dps family.</text>
</comment>
<protein>
    <submittedName>
        <fullName evidence="4">DNA starvation/stationary phase protection protein</fullName>
    </submittedName>
</protein>
<keyword evidence="5" id="KW-1185">Reference proteome</keyword>
<evidence type="ECO:0000313" key="5">
    <source>
        <dbReference type="Proteomes" id="UP000713904"/>
    </source>
</evidence>
<evidence type="ECO:0000256" key="2">
    <source>
        <dbReference type="RuleBase" id="RU003875"/>
    </source>
</evidence>
<evidence type="ECO:0000256" key="1">
    <source>
        <dbReference type="ARBA" id="ARBA00009497"/>
    </source>
</evidence>
<evidence type="ECO:0000259" key="3">
    <source>
        <dbReference type="Pfam" id="PF00210"/>
    </source>
</evidence>
<dbReference type="EMBL" id="JABGBW010000005">
    <property type="protein sequence ID" value="MBC2576427.1"/>
    <property type="molecule type" value="Genomic_DNA"/>
</dbReference>